<dbReference type="Pfam" id="PF21082">
    <property type="entry name" value="MS_channel_3rd"/>
    <property type="match status" value="1"/>
</dbReference>
<name>A0ABS8BJR9_9NEIS</name>
<feature type="domain" description="Mechanosensitive ion channel MscS" evidence="9">
    <location>
        <begin position="357"/>
        <end position="423"/>
    </location>
</feature>
<evidence type="ECO:0000256" key="7">
    <source>
        <dbReference type="RuleBase" id="RU369025"/>
    </source>
</evidence>
<feature type="transmembrane region" description="Helical" evidence="7">
    <location>
        <begin position="151"/>
        <end position="172"/>
    </location>
</feature>
<evidence type="ECO:0000256" key="3">
    <source>
        <dbReference type="ARBA" id="ARBA00022475"/>
    </source>
</evidence>
<comment type="subunit">
    <text evidence="7">Homoheptamer.</text>
</comment>
<evidence type="ECO:0000259" key="10">
    <source>
        <dbReference type="Pfam" id="PF21082"/>
    </source>
</evidence>
<keyword evidence="7" id="KW-0407">Ion channel</keyword>
<evidence type="ECO:0000256" key="4">
    <source>
        <dbReference type="ARBA" id="ARBA00022692"/>
    </source>
</evidence>
<keyword evidence="7" id="KW-0406">Ion transport</keyword>
<comment type="caution">
    <text evidence="11">The sequence shown here is derived from an EMBL/GenBank/DDBJ whole genome shotgun (WGS) entry which is preliminary data.</text>
</comment>
<dbReference type="InterPro" id="IPR049278">
    <property type="entry name" value="MS_channel_C"/>
</dbReference>
<evidence type="ECO:0000256" key="6">
    <source>
        <dbReference type="ARBA" id="ARBA00023136"/>
    </source>
</evidence>
<sequence length="543" mass="60015">MMRKIVGLICILLMAWMSLAFAADANSGLASIEQSQIEDNEALPLTVDNRTLAVFRVGISSYTQRDRVEAAKLRLDRIIKTKGLGKVSSMPVIPPGVGIAILLDGQMVFTIQPGDINELAGETMPSAVERATEQLSLLINDRRELNNPKQLLFAGLHTLVASVVLFLGLWVLSRARPRMLKLGHSYLAQPIARIAKNTVGVTIASLNHSLQWMVRIVLGLLIFSLLYSWASYVFLQFPLTRAWSENLNVTIFGFLSKAGLAALDAVPGLLVVAFIVVCTRYLSMLMAFFFNRIERGELSFAWFDRDTAGTTRRILSVLIWLLALAMIYPYLPGANTEAFKGLSVIVGLMVSLGASSVVGQFASGFILVYSKSLKQGEFVQIGSTEGTVAHIGLFATKIHTNLREEISIPNSVLFGQNVVNYSRLATNGGVISQIIVTIGYDVAWRQVEAMLLMAAEQTAGVRADPPPRVFQTGLLDFYVEYHLRVALDEPQRRMEILHDLNGKVQDVFNTYGIQIMSPNYRGDPEHEKLVPVEQWYPAPAKKD</sequence>
<organism evidence="11 12">
    <name type="scientific">Deefgea salmonis</name>
    <dbReference type="NCBI Taxonomy" id="2875502"/>
    <lineage>
        <taxon>Bacteria</taxon>
        <taxon>Pseudomonadati</taxon>
        <taxon>Pseudomonadota</taxon>
        <taxon>Betaproteobacteria</taxon>
        <taxon>Neisseriales</taxon>
        <taxon>Chitinibacteraceae</taxon>
        <taxon>Deefgea</taxon>
    </lineage>
</organism>
<feature type="chain" id="PRO_5046504861" description="Small-conductance mechanosensitive channel" evidence="8">
    <location>
        <begin position="23"/>
        <end position="543"/>
    </location>
</feature>
<dbReference type="Gene3D" id="1.10.287.1260">
    <property type="match status" value="1"/>
</dbReference>
<keyword evidence="3" id="KW-1003">Cell membrane</keyword>
<keyword evidence="4 7" id="KW-0812">Transmembrane</keyword>
<evidence type="ECO:0000256" key="2">
    <source>
        <dbReference type="ARBA" id="ARBA00008017"/>
    </source>
</evidence>
<dbReference type="EMBL" id="JAJAWG010000002">
    <property type="protein sequence ID" value="MCB5195854.1"/>
    <property type="molecule type" value="Genomic_DNA"/>
</dbReference>
<evidence type="ECO:0000259" key="9">
    <source>
        <dbReference type="Pfam" id="PF00924"/>
    </source>
</evidence>
<dbReference type="InterPro" id="IPR045275">
    <property type="entry name" value="MscS_archaea/bacteria_type"/>
</dbReference>
<feature type="transmembrane region" description="Helical" evidence="7">
    <location>
        <begin position="343"/>
        <end position="369"/>
    </location>
</feature>
<feature type="domain" description="Mechanosensitive ion channel MscS C-terminal" evidence="10">
    <location>
        <begin position="435"/>
        <end position="515"/>
    </location>
</feature>
<proteinExistence type="inferred from homology"/>
<dbReference type="InterPro" id="IPR010920">
    <property type="entry name" value="LSM_dom_sf"/>
</dbReference>
<dbReference type="InterPro" id="IPR011066">
    <property type="entry name" value="MscS_channel_C_sf"/>
</dbReference>
<protein>
    <recommendedName>
        <fullName evidence="7">Small-conductance mechanosensitive channel</fullName>
    </recommendedName>
</protein>
<dbReference type="Gene3D" id="3.30.70.100">
    <property type="match status" value="1"/>
</dbReference>
<keyword evidence="5 7" id="KW-1133">Transmembrane helix</keyword>
<reference evidence="11 12" key="1">
    <citation type="submission" date="2021-10" db="EMBL/GenBank/DDBJ databases">
        <authorList>
            <person name="Chen M."/>
        </authorList>
    </citation>
    <scope>NUCLEOTIDE SEQUENCE [LARGE SCALE GENOMIC DNA]</scope>
    <source>
        <strain evidence="11 12">H3-26</strain>
    </source>
</reference>
<comment type="subcellular location">
    <subcellularLocation>
        <location evidence="7">Cell inner membrane</location>
        <topology evidence="7">Multi-pass membrane protein</topology>
    </subcellularLocation>
    <subcellularLocation>
        <location evidence="1">Cell membrane</location>
        <topology evidence="1">Multi-pass membrane protein</topology>
    </subcellularLocation>
</comment>
<dbReference type="Proteomes" id="UP001198034">
    <property type="component" value="Unassembled WGS sequence"/>
</dbReference>
<dbReference type="SUPFAM" id="SSF82689">
    <property type="entry name" value="Mechanosensitive channel protein MscS (YggB), C-terminal domain"/>
    <property type="match status" value="1"/>
</dbReference>
<dbReference type="Pfam" id="PF00924">
    <property type="entry name" value="MS_channel_2nd"/>
    <property type="match status" value="1"/>
</dbReference>
<feature type="signal peptide" evidence="8">
    <location>
        <begin position="1"/>
        <end position="22"/>
    </location>
</feature>
<dbReference type="InterPro" id="IPR006685">
    <property type="entry name" value="MscS_channel_2nd"/>
</dbReference>
<evidence type="ECO:0000256" key="5">
    <source>
        <dbReference type="ARBA" id="ARBA00022989"/>
    </source>
</evidence>
<evidence type="ECO:0000256" key="1">
    <source>
        <dbReference type="ARBA" id="ARBA00004651"/>
    </source>
</evidence>
<feature type="transmembrane region" description="Helical" evidence="7">
    <location>
        <begin position="269"/>
        <end position="293"/>
    </location>
</feature>
<evidence type="ECO:0000313" key="12">
    <source>
        <dbReference type="Proteomes" id="UP001198034"/>
    </source>
</evidence>
<keyword evidence="7" id="KW-0997">Cell inner membrane</keyword>
<comment type="similarity">
    <text evidence="2 7">Belongs to the MscS (TC 1.A.23) family.</text>
</comment>
<feature type="transmembrane region" description="Helical" evidence="7">
    <location>
        <begin position="314"/>
        <end position="331"/>
    </location>
</feature>
<gene>
    <name evidence="11" type="ORF">LG219_06065</name>
</gene>
<dbReference type="InterPro" id="IPR023408">
    <property type="entry name" value="MscS_beta-dom_sf"/>
</dbReference>
<dbReference type="SUPFAM" id="SSF50182">
    <property type="entry name" value="Sm-like ribonucleoproteins"/>
    <property type="match status" value="1"/>
</dbReference>
<feature type="transmembrane region" description="Helical" evidence="7">
    <location>
        <begin position="212"/>
        <end position="235"/>
    </location>
</feature>
<evidence type="ECO:0000256" key="8">
    <source>
        <dbReference type="SAM" id="SignalP"/>
    </source>
</evidence>
<keyword evidence="8" id="KW-0732">Signal</keyword>
<dbReference type="Gene3D" id="2.30.30.60">
    <property type="match status" value="1"/>
</dbReference>
<dbReference type="PANTHER" id="PTHR30221">
    <property type="entry name" value="SMALL-CONDUCTANCE MECHANOSENSITIVE CHANNEL"/>
    <property type="match status" value="1"/>
</dbReference>
<keyword evidence="6 7" id="KW-0472">Membrane</keyword>
<comment type="caution">
    <text evidence="7">Lacks conserved residue(s) required for the propagation of feature annotation.</text>
</comment>
<keyword evidence="12" id="KW-1185">Reference proteome</keyword>
<evidence type="ECO:0000313" key="11">
    <source>
        <dbReference type="EMBL" id="MCB5195854.1"/>
    </source>
</evidence>
<accession>A0ABS8BJR9</accession>
<keyword evidence="7" id="KW-0813">Transport</keyword>
<comment type="function">
    <text evidence="7">Mechanosensitive channel that participates in the regulation of osmotic pressure changes within the cell, opening in response to stretch forces in the membrane lipid bilayer, without the need for other proteins. Contributes to normal resistance to hypoosmotic shock. Forms an ion channel of 1.0 nanosiemens conductance with a slight preference for anions.</text>
</comment>
<dbReference type="PANTHER" id="PTHR30221:SF18">
    <property type="entry name" value="SLL0590 PROTEIN"/>
    <property type="match status" value="1"/>
</dbReference>